<dbReference type="PANTHER" id="PTHR12838">
    <property type="entry name" value="U3 SMALL NUCLEOLAR RNA-ASSOCIATED PROTEIN 11"/>
    <property type="match status" value="1"/>
</dbReference>
<reference evidence="7 8" key="2">
    <citation type="submission" date="2018-11" db="EMBL/GenBank/DDBJ databases">
        <authorList>
            <consortium name="Pathogen Informatics"/>
        </authorList>
    </citation>
    <scope>NUCLEOTIDE SEQUENCE [LARGE SCALE GENOMIC DNA]</scope>
</reference>
<evidence type="ECO:0000256" key="6">
    <source>
        <dbReference type="SAM" id="Coils"/>
    </source>
</evidence>
<organism evidence="8 9">
    <name type="scientific">Toxocara canis</name>
    <name type="common">Canine roundworm</name>
    <dbReference type="NCBI Taxonomy" id="6265"/>
    <lineage>
        <taxon>Eukaryota</taxon>
        <taxon>Metazoa</taxon>
        <taxon>Ecdysozoa</taxon>
        <taxon>Nematoda</taxon>
        <taxon>Chromadorea</taxon>
        <taxon>Rhabditida</taxon>
        <taxon>Spirurina</taxon>
        <taxon>Ascaridomorpha</taxon>
        <taxon>Ascaridoidea</taxon>
        <taxon>Toxocaridae</taxon>
        <taxon>Toxocara</taxon>
    </lineage>
</organism>
<dbReference type="Proteomes" id="UP000050794">
    <property type="component" value="Unassembled WGS sequence"/>
</dbReference>
<dbReference type="GO" id="GO:0032040">
    <property type="term" value="C:small-subunit processome"/>
    <property type="evidence" value="ECO:0007669"/>
    <property type="project" value="InterPro"/>
</dbReference>
<keyword evidence="8" id="KW-1185">Reference proteome</keyword>
<feature type="coiled-coil region" evidence="6">
    <location>
        <begin position="32"/>
        <end position="59"/>
    </location>
</feature>
<name>A0A183U104_TOXCA</name>
<comment type="similarity">
    <text evidence="2">Belongs to the UTP11 family.</text>
</comment>
<dbReference type="Pfam" id="PF03998">
    <property type="entry name" value="Utp11"/>
    <property type="match status" value="1"/>
</dbReference>
<evidence type="ECO:0000256" key="2">
    <source>
        <dbReference type="ARBA" id="ARBA00008105"/>
    </source>
</evidence>
<proteinExistence type="inferred from homology"/>
<keyword evidence="4" id="KW-0698">rRNA processing</keyword>
<dbReference type="WBParaSite" id="TCNE_0000217401-mRNA-1">
    <property type="protein sequence ID" value="TCNE_0000217401-mRNA-1"/>
    <property type="gene ID" value="TCNE_0000217401"/>
</dbReference>
<accession>A0A183U104</accession>
<evidence type="ECO:0000256" key="3">
    <source>
        <dbReference type="ARBA" id="ARBA00020121"/>
    </source>
</evidence>
<dbReference type="PANTHER" id="PTHR12838:SF0">
    <property type="entry name" value="U3 SMALL NUCLEOLAR RNA-ASSOCIATED PROTEIN 11-RELATED"/>
    <property type="match status" value="1"/>
</dbReference>
<reference evidence="9" key="1">
    <citation type="submission" date="2016-06" db="UniProtKB">
        <authorList>
            <consortium name="WormBaseParasite"/>
        </authorList>
    </citation>
    <scope>IDENTIFICATION</scope>
</reference>
<keyword evidence="6" id="KW-0175">Coiled coil</keyword>
<evidence type="ECO:0000313" key="8">
    <source>
        <dbReference type="Proteomes" id="UP000050794"/>
    </source>
</evidence>
<evidence type="ECO:0000256" key="1">
    <source>
        <dbReference type="ARBA" id="ARBA00004604"/>
    </source>
</evidence>
<sequence>MDDKNYDEEIWQGQFMLRRPEARAHLGHLEKRKDYLQRAKDYNEKKEKLRKLKREALDRNPDEFHFHMVRSRIAEDGMHHELTPEPDEDTKLQKKLADVKDLKYVRHRLNIENKVAISLTPFTSNLFCMVVGFNLNDLVLPALEISGC</sequence>
<dbReference type="InterPro" id="IPR007144">
    <property type="entry name" value="SSU_processome_Utp11"/>
</dbReference>
<evidence type="ECO:0000256" key="4">
    <source>
        <dbReference type="ARBA" id="ARBA00022552"/>
    </source>
</evidence>
<dbReference type="EMBL" id="UYWY01002031">
    <property type="protein sequence ID" value="VDM27597.1"/>
    <property type="molecule type" value="Genomic_DNA"/>
</dbReference>
<dbReference type="GO" id="GO:0006364">
    <property type="term" value="P:rRNA processing"/>
    <property type="evidence" value="ECO:0007669"/>
    <property type="project" value="UniProtKB-KW"/>
</dbReference>
<keyword evidence="5" id="KW-0539">Nucleus</keyword>
<evidence type="ECO:0000313" key="7">
    <source>
        <dbReference type="EMBL" id="VDM27597.1"/>
    </source>
</evidence>
<protein>
    <recommendedName>
        <fullName evidence="3">Probable U3 small nucleolar RNA-associated protein 11</fullName>
    </recommendedName>
</protein>
<evidence type="ECO:0000256" key="5">
    <source>
        <dbReference type="ARBA" id="ARBA00023242"/>
    </source>
</evidence>
<comment type="subcellular location">
    <subcellularLocation>
        <location evidence="1">Nucleus</location>
        <location evidence="1">Nucleolus</location>
    </subcellularLocation>
</comment>
<evidence type="ECO:0000313" key="9">
    <source>
        <dbReference type="WBParaSite" id="TCNE_0000217401-mRNA-1"/>
    </source>
</evidence>
<gene>
    <name evidence="7" type="ORF">TCNE_LOCUS2174</name>
</gene>
<dbReference type="AlphaFoldDB" id="A0A183U104"/>